<dbReference type="PANTHER" id="PTHR37422">
    <property type="entry name" value="TEICHURONIC ACID BIOSYNTHESIS PROTEIN TUAE"/>
    <property type="match status" value="1"/>
</dbReference>
<feature type="transmembrane region" description="Helical" evidence="5">
    <location>
        <begin position="141"/>
        <end position="160"/>
    </location>
</feature>
<dbReference type="Proteomes" id="UP000475249">
    <property type="component" value="Unassembled WGS sequence"/>
</dbReference>
<evidence type="ECO:0000256" key="2">
    <source>
        <dbReference type="ARBA" id="ARBA00022692"/>
    </source>
</evidence>
<keyword evidence="8" id="KW-1185">Reference proteome</keyword>
<sequence length="409" mass="46603">MKNRGHNKFLVSFLEKNVAFVSFFVYSGYYALLAIIIAVLGADSSRLVSVPIRLLTTVIMVLVIVFTSFYFKEKSSKRKSIYYFVFFVFWMLYILKLLYHYSADYPLRSSWIEYLLYAVNFSILPFVMFSTISFEKYKRIIINSIIFSGFVMGATTLYLYKDLLTLGIGLRSAISLEKFGDALSPLALSYASVLTLILCMYKLLFGVVGKKWEYVYLYMTIVFSLAMFLFGASRGSILAFAFSLVYLIAQSNLVVKIKTVLSLVLATPLFLWGVEFTGSSILQRTSNSVESGTTGRERLWIDAWTEFLNYPFLGNRIEIGYHPHNIFMETLMGMGLVGFIILVAMVFITISGMFKLPKVNRDYIWVSLIFIQGICQSLFSGSIVTATLVFFPMSIILANLSKTYFSRPK</sequence>
<reference evidence="7 8" key="1">
    <citation type="submission" date="2020-01" db="EMBL/GenBank/DDBJ databases">
        <title>Bacteria diversity of Porities sp.</title>
        <authorList>
            <person name="Wang G."/>
        </authorList>
    </citation>
    <scope>NUCLEOTIDE SEQUENCE [LARGE SCALE GENOMIC DNA]</scope>
    <source>
        <strain evidence="7 8">R33</strain>
    </source>
</reference>
<protein>
    <recommendedName>
        <fullName evidence="6">O-antigen ligase-related domain-containing protein</fullName>
    </recommendedName>
</protein>
<feature type="transmembrane region" description="Helical" evidence="5">
    <location>
        <begin position="114"/>
        <end position="134"/>
    </location>
</feature>
<evidence type="ECO:0000313" key="8">
    <source>
        <dbReference type="Proteomes" id="UP000475249"/>
    </source>
</evidence>
<dbReference type="GO" id="GO:0016020">
    <property type="term" value="C:membrane"/>
    <property type="evidence" value="ECO:0007669"/>
    <property type="project" value="UniProtKB-SubCell"/>
</dbReference>
<feature type="transmembrane region" description="Helical" evidence="5">
    <location>
        <begin position="331"/>
        <end position="350"/>
    </location>
</feature>
<dbReference type="InterPro" id="IPR051533">
    <property type="entry name" value="WaaL-like"/>
</dbReference>
<evidence type="ECO:0000256" key="4">
    <source>
        <dbReference type="ARBA" id="ARBA00023136"/>
    </source>
</evidence>
<feature type="transmembrane region" description="Helical" evidence="5">
    <location>
        <begin position="260"/>
        <end position="282"/>
    </location>
</feature>
<dbReference type="EMBL" id="WXYO01000002">
    <property type="protein sequence ID" value="NAS11516.1"/>
    <property type="molecule type" value="Genomic_DNA"/>
</dbReference>
<comment type="subcellular location">
    <subcellularLocation>
        <location evidence="1">Membrane</location>
        <topology evidence="1">Multi-pass membrane protein</topology>
    </subcellularLocation>
</comment>
<feature type="transmembrane region" description="Helical" evidence="5">
    <location>
        <begin position="187"/>
        <end position="208"/>
    </location>
</feature>
<dbReference type="Pfam" id="PF04932">
    <property type="entry name" value="Wzy_C"/>
    <property type="match status" value="1"/>
</dbReference>
<feature type="domain" description="O-antigen ligase-related" evidence="6">
    <location>
        <begin position="220"/>
        <end position="343"/>
    </location>
</feature>
<gene>
    <name evidence="7" type="ORF">GTQ38_05855</name>
</gene>
<feature type="transmembrane region" description="Helical" evidence="5">
    <location>
        <begin position="237"/>
        <end position="255"/>
    </location>
</feature>
<evidence type="ECO:0000256" key="5">
    <source>
        <dbReference type="SAM" id="Phobius"/>
    </source>
</evidence>
<feature type="transmembrane region" description="Helical" evidence="5">
    <location>
        <begin position="385"/>
        <end position="405"/>
    </location>
</feature>
<name>A0A6L9E9Y0_9FLAO</name>
<keyword evidence="4 5" id="KW-0472">Membrane</keyword>
<proteinExistence type="predicted"/>
<feature type="transmembrane region" description="Helical" evidence="5">
    <location>
        <begin position="52"/>
        <end position="71"/>
    </location>
</feature>
<dbReference type="InterPro" id="IPR007016">
    <property type="entry name" value="O-antigen_ligase-rel_domated"/>
</dbReference>
<keyword evidence="3 5" id="KW-1133">Transmembrane helix</keyword>
<feature type="transmembrane region" description="Helical" evidence="5">
    <location>
        <begin position="20"/>
        <end position="40"/>
    </location>
</feature>
<organism evidence="7 8">
    <name type="scientific">Poritiphilus flavus</name>
    <dbReference type="NCBI Taxonomy" id="2697053"/>
    <lineage>
        <taxon>Bacteria</taxon>
        <taxon>Pseudomonadati</taxon>
        <taxon>Bacteroidota</taxon>
        <taxon>Flavobacteriia</taxon>
        <taxon>Flavobacteriales</taxon>
        <taxon>Flavobacteriaceae</taxon>
        <taxon>Poritiphilus</taxon>
    </lineage>
</organism>
<dbReference type="PANTHER" id="PTHR37422:SF13">
    <property type="entry name" value="LIPOPOLYSACCHARIDE BIOSYNTHESIS PROTEIN PA4999-RELATED"/>
    <property type="match status" value="1"/>
</dbReference>
<keyword evidence="2 5" id="KW-0812">Transmembrane</keyword>
<evidence type="ECO:0000259" key="6">
    <source>
        <dbReference type="Pfam" id="PF04932"/>
    </source>
</evidence>
<dbReference type="AlphaFoldDB" id="A0A6L9E9Y0"/>
<feature type="transmembrane region" description="Helical" evidence="5">
    <location>
        <begin position="83"/>
        <end position="102"/>
    </location>
</feature>
<evidence type="ECO:0000256" key="1">
    <source>
        <dbReference type="ARBA" id="ARBA00004141"/>
    </source>
</evidence>
<evidence type="ECO:0000256" key="3">
    <source>
        <dbReference type="ARBA" id="ARBA00022989"/>
    </source>
</evidence>
<dbReference type="RefSeq" id="WP_161434537.1">
    <property type="nucleotide sequence ID" value="NZ_WXYO01000002.1"/>
</dbReference>
<comment type="caution">
    <text evidence="7">The sequence shown here is derived from an EMBL/GenBank/DDBJ whole genome shotgun (WGS) entry which is preliminary data.</text>
</comment>
<evidence type="ECO:0000313" key="7">
    <source>
        <dbReference type="EMBL" id="NAS11516.1"/>
    </source>
</evidence>
<accession>A0A6L9E9Y0</accession>
<feature type="transmembrane region" description="Helical" evidence="5">
    <location>
        <begin position="215"/>
        <end position="231"/>
    </location>
</feature>